<keyword evidence="7 12" id="KW-1133">Transmembrane helix</keyword>
<evidence type="ECO:0000256" key="11">
    <source>
        <dbReference type="ARBA" id="ARBA00031465"/>
    </source>
</evidence>
<keyword evidence="14" id="KW-1185">Reference proteome</keyword>
<dbReference type="Pfam" id="PF01032">
    <property type="entry name" value="FecCD"/>
    <property type="match status" value="1"/>
</dbReference>
<feature type="transmembrane region" description="Helical" evidence="12">
    <location>
        <begin position="20"/>
        <end position="41"/>
    </location>
</feature>
<dbReference type="RefSeq" id="WP_111716859.1">
    <property type="nucleotide sequence ID" value="NZ_CP073819.1"/>
</dbReference>
<dbReference type="InterPro" id="IPR000522">
    <property type="entry name" value="ABC_transptr_permease_BtuC"/>
</dbReference>
<evidence type="ECO:0000256" key="1">
    <source>
        <dbReference type="ARBA" id="ARBA00004651"/>
    </source>
</evidence>
<dbReference type="Gene3D" id="1.10.3470.10">
    <property type="entry name" value="ABC transporter involved in vitamin B12 uptake, BtuC"/>
    <property type="match status" value="1"/>
</dbReference>
<feature type="transmembrane region" description="Helical" evidence="12">
    <location>
        <begin position="126"/>
        <end position="148"/>
    </location>
</feature>
<evidence type="ECO:0000256" key="4">
    <source>
        <dbReference type="ARBA" id="ARBA00022448"/>
    </source>
</evidence>
<dbReference type="GO" id="GO:0022857">
    <property type="term" value="F:transmembrane transporter activity"/>
    <property type="evidence" value="ECO:0007669"/>
    <property type="project" value="InterPro"/>
</dbReference>
<dbReference type="PANTHER" id="PTHR30472:SF58">
    <property type="entry name" value="IRON(3+)-HYDROXAMATE IMPORT SYSTEM PERMEASE PROTEIN FHUB"/>
    <property type="match status" value="1"/>
</dbReference>
<organism evidence="13 14">
    <name type="scientific">Macrococcus epidermidis</name>
    <dbReference type="NCBI Taxonomy" id="1902580"/>
    <lineage>
        <taxon>Bacteria</taxon>
        <taxon>Bacillati</taxon>
        <taxon>Bacillota</taxon>
        <taxon>Bacilli</taxon>
        <taxon>Bacillales</taxon>
        <taxon>Staphylococcaceae</taxon>
        <taxon>Macrococcus</taxon>
    </lineage>
</organism>
<name>A0A327ZP53_9STAP</name>
<evidence type="ECO:0000256" key="12">
    <source>
        <dbReference type="SAM" id="Phobius"/>
    </source>
</evidence>
<evidence type="ECO:0000256" key="6">
    <source>
        <dbReference type="ARBA" id="ARBA00022692"/>
    </source>
</evidence>
<reference evidence="13 14" key="1">
    <citation type="journal article" date="2018" name="Front. Microbiol.">
        <title>Description and Comparative Genomics of Macrococcus caseolyticus subsp. hominis subsp. nov., Macrococcus goetzii sp. nov., Macrococcus epidermidis sp. nov., and Macrococcus bohemicus sp. nov., Novel Macrococci From Human Clinical Material With Virulence Potential and Suspected Uptake of Foreign DNA by Natural Transformation.</title>
        <authorList>
            <person name="Maslanova I."/>
            <person name="Wertheimer Z."/>
            <person name="Sedlacek I."/>
            <person name="Svec P."/>
            <person name="Indrakova A."/>
            <person name="Kovarovic V."/>
            <person name="Schumann P."/>
            <person name="Sproer C."/>
            <person name="Kralova S."/>
            <person name="Sedo O."/>
            <person name="Kristofova L."/>
            <person name="Vrbovska V."/>
            <person name="Fuzik T."/>
            <person name="Petras P."/>
            <person name="Zdrahal Z."/>
            <person name="Ruzickova V."/>
            <person name="Doskar J."/>
            <person name="Pantucek R."/>
        </authorList>
    </citation>
    <scope>NUCLEOTIDE SEQUENCE [LARGE SCALE GENOMIC DNA]</scope>
    <source>
        <strain evidence="13 14">01/688</strain>
    </source>
</reference>
<dbReference type="Proteomes" id="UP000249808">
    <property type="component" value="Unassembled WGS sequence"/>
</dbReference>
<dbReference type="PANTHER" id="PTHR30472">
    <property type="entry name" value="FERRIC ENTEROBACTIN TRANSPORT SYSTEM PERMEASE PROTEIN"/>
    <property type="match status" value="1"/>
</dbReference>
<dbReference type="SUPFAM" id="SSF81345">
    <property type="entry name" value="ABC transporter involved in vitamin B12 uptake, BtuC"/>
    <property type="match status" value="1"/>
</dbReference>
<dbReference type="GO" id="GO:0005886">
    <property type="term" value="C:plasma membrane"/>
    <property type="evidence" value="ECO:0007669"/>
    <property type="project" value="UniProtKB-SubCell"/>
</dbReference>
<evidence type="ECO:0000256" key="3">
    <source>
        <dbReference type="ARBA" id="ARBA00018524"/>
    </source>
</evidence>
<protein>
    <recommendedName>
        <fullName evidence="3">Probable heme-iron transport system permease protein IsdF</fullName>
    </recommendedName>
    <alternativeName>
        <fullName evidence="11">Iron-regulated surface determinant protein F</fullName>
    </alternativeName>
    <alternativeName>
        <fullName evidence="10">Staphylococcal iron-regulated protein G</fullName>
    </alternativeName>
</protein>
<evidence type="ECO:0000256" key="5">
    <source>
        <dbReference type="ARBA" id="ARBA00022475"/>
    </source>
</evidence>
<evidence type="ECO:0000256" key="9">
    <source>
        <dbReference type="ARBA" id="ARBA00025320"/>
    </source>
</evidence>
<dbReference type="AlphaFoldDB" id="A0A327ZP53"/>
<evidence type="ECO:0000256" key="10">
    <source>
        <dbReference type="ARBA" id="ARBA00031149"/>
    </source>
</evidence>
<comment type="caution">
    <text evidence="13">The sequence shown here is derived from an EMBL/GenBank/DDBJ whole genome shotgun (WGS) entry which is preliminary data.</text>
</comment>
<evidence type="ECO:0000256" key="2">
    <source>
        <dbReference type="ARBA" id="ARBA00007935"/>
    </source>
</evidence>
<feature type="transmembrane region" description="Helical" evidence="12">
    <location>
        <begin position="315"/>
        <end position="332"/>
    </location>
</feature>
<gene>
    <name evidence="13" type="ORF">BHU61_11005</name>
</gene>
<feature type="transmembrane region" description="Helical" evidence="12">
    <location>
        <begin position="210"/>
        <end position="230"/>
    </location>
</feature>
<feature type="transmembrane region" description="Helical" evidence="12">
    <location>
        <begin position="289"/>
        <end position="308"/>
    </location>
</feature>
<dbReference type="EMBL" id="PZJH01000006">
    <property type="protein sequence ID" value="RAK44067.1"/>
    <property type="molecule type" value="Genomic_DNA"/>
</dbReference>
<keyword evidence="4" id="KW-0813">Transport</keyword>
<dbReference type="CDD" id="cd06550">
    <property type="entry name" value="TM_ABC_iron-siderophores_like"/>
    <property type="match status" value="1"/>
</dbReference>
<feature type="transmembrane region" description="Helical" evidence="12">
    <location>
        <begin position="102"/>
        <end position="120"/>
    </location>
</feature>
<feature type="transmembrane region" description="Helical" evidence="12">
    <location>
        <begin position="74"/>
        <end position="90"/>
    </location>
</feature>
<dbReference type="FunFam" id="1.10.3470.10:FF:000001">
    <property type="entry name" value="Vitamin B12 ABC transporter permease BtuC"/>
    <property type="match status" value="1"/>
</dbReference>
<feature type="transmembrane region" description="Helical" evidence="12">
    <location>
        <begin position="160"/>
        <end position="182"/>
    </location>
</feature>
<proteinExistence type="inferred from homology"/>
<comment type="function">
    <text evidence="9">Part of the binding-protein-dependent transport system for heme-iron. Responsible for the translocation of the substrate across the membrane.</text>
</comment>
<keyword evidence="8 12" id="KW-0472">Membrane</keyword>
<accession>A0A327ZP53</accession>
<evidence type="ECO:0000256" key="8">
    <source>
        <dbReference type="ARBA" id="ARBA00023136"/>
    </source>
</evidence>
<comment type="similarity">
    <text evidence="2">Belongs to the binding-protein-dependent transport system permease family. FecCD subfamily.</text>
</comment>
<evidence type="ECO:0000256" key="7">
    <source>
        <dbReference type="ARBA" id="ARBA00022989"/>
    </source>
</evidence>
<dbReference type="InterPro" id="IPR037294">
    <property type="entry name" value="ABC_BtuC-like"/>
</dbReference>
<comment type="subcellular location">
    <subcellularLocation>
        <location evidence="1">Cell membrane</location>
        <topology evidence="1">Multi-pass membrane protein</topology>
    </subcellularLocation>
</comment>
<keyword evidence="5" id="KW-1003">Cell membrane</keyword>
<keyword evidence="6 12" id="KW-0812">Transmembrane</keyword>
<sequence>MNKQSTFTNKRYIFSGKLYIVIPLLLLLLLAMLIVSFMLGVNNYSFKTIYDALFHYRDISEHNIIRDIRIPREIAAMLVGMSLACTGAVMQGVTKNPLADPALIGLNSGAALGISILFAFTRGANFFAIILAGFIGAIVGGSIVLMLGLSKKGGFNTMRIILAGAAVSSLLLAIAEGISLYFRTNQSSMLWSSGGVAGTTWTQLKYASPIILIVIIFILLIGHQLTVLSLGDEMAQSLGVNLTTIRIIFSLLTMILAGVAVAMAGSLAFVGLMIPHIARLLVGVDYRKLLPVATLLGGIFLVCADILARMMGESPVGAIISIIGVPFFIYLVRKVGIS</sequence>
<evidence type="ECO:0000313" key="13">
    <source>
        <dbReference type="EMBL" id="RAK44067.1"/>
    </source>
</evidence>
<feature type="transmembrane region" description="Helical" evidence="12">
    <location>
        <begin position="251"/>
        <end position="277"/>
    </location>
</feature>
<dbReference type="GO" id="GO:0033214">
    <property type="term" value="P:siderophore-iron import into cell"/>
    <property type="evidence" value="ECO:0007669"/>
    <property type="project" value="TreeGrafter"/>
</dbReference>
<evidence type="ECO:0000313" key="14">
    <source>
        <dbReference type="Proteomes" id="UP000249808"/>
    </source>
</evidence>